<dbReference type="EMBL" id="BKCJ011172727">
    <property type="protein sequence ID" value="GFC98542.1"/>
    <property type="molecule type" value="Genomic_DNA"/>
</dbReference>
<protein>
    <submittedName>
        <fullName evidence="2">Uncharacterized protein</fullName>
    </submittedName>
</protein>
<organism evidence="2">
    <name type="scientific">Tanacetum cinerariifolium</name>
    <name type="common">Dalmatian daisy</name>
    <name type="synonym">Chrysanthemum cinerariifolium</name>
    <dbReference type="NCBI Taxonomy" id="118510"/>
    <lineage>
        <taxon>Eukaryota</taxon>
        <taxon>Viridiplantae</taxon>
        <taxon>Streptophyta</taxon>
        <taxon>Embryophyta</taxon>
        <taxon>Tracheophyta</taxon>
        <taxon>Spermatophyta</taxon>
        <taxon>Magnoliopsida</taxon>
        <taxon>eudicotyledons</taxon>
        <taxon>Gunneridae</taxon>
        <taxon>Pentapetalae</taxon>
        <taxon>asterids</taxon>
        <taxon>campanulids</taxon>
        <taxon>Asterales</taxon>
        <taxon>Asteraceae</taxon>
        <taxon>Asteroideae</taxon>
        <taxon>Anthemideae</taxon>
        <taxon>Anthemidinae</taxon>
        <taxon>Tanacetum</taxon>
    </lineage>
</organism>
<reference evidence="2" key="1">
    <citation type="journal article" date="2019" name="Sci. Rep.">
        <title>Draft genome of Tanacetum cinerariifolium, the natural source of mosquito coil.</title>
        <authorList>
            <person name="Yamashiro T."/>
            <person name="Shiraishi A."/>
            <person name="Satake H."/>
            <person name="Nakayama K."/>
        </authorList>
    </citation>
    <scope>NUCLEOTIDE SEQUENCE</scope>
</reference>
<feature type="region of interest" description="Disordered" evidence="1">
    <location>
        <begin position="215"/>
        <end position="239"/>
    </location>
</feature>
<proteinExistence type="predicted"/>
<comment type="caution">
    <text evidence="2">The sequence shown here is derived from an EMBL/GenBank/DDBJ whole genome shotgun (WGS) entry which is preliminary data.</text>
</comment>
<name>A0A699SLW6_TANCI</name>
<feature type="non-terminal residue" evidence="2">
    <location>
        <position position="239"/>
    </location>
</feature>
<evidence type="ECO:0000256" key="1">
    <source>
        <dbReference type="SAM" id="MobiDB-lite"/>
    </source>
</evidence>
<feature type="non-terminal residue" evidence="2">
    <location>
        <position position="1"/>
    </location>
</feature>
<evidence type="ECO:0000313" key="2">
    <source>
        <dbReference type="EMBL" id="GFC98542.1"/>
    </source>
</evidence>
<dbReference type="AlphaFoldDB" id="A0A699SLW6"/>
<accession>A0A699SLW6</accession>
<gene>
    <name evidence="2" type="ORF">Tci_870512</name>
</gene>
<sequence length="239" mass="26790">GELGIDDSKFSIFHTNSDELEGQAIYNRFALVDHMKAVLPPLTRNYMPPSNIPDIDESQMVYGKKATDSSEIKTNDGSISYSNDSILFDFSDRSSKPSTNVFQTYDFSVECSRPNHSDHDSTDSISSAFAPASESRDTIVIDCDRQEDFPSVCTGSIETDVKSSKTLCNKFGSFNKESHFRKHKSVASKSCYVCGSYLHLIKDCDFYEQRLDKRNAEGKGILRRRPTGKPVNPNRPKPV</sequence>